<gene>
    <name evidence="1" type="ORF">I41_31000</name>
</gene>
<dbReference type="AlphaFoldDB" id="A0A517TZV2"/>
<protein>
    <recommendedName>
        <fullName evidence="3">DUF3352 domain-containing protein</fullName>
    </recommendedName>
</protein>
<dbReference type="RefSeq" id="WP_145433619.1">
    <property type="nucleotide sequence ID" value="NZ_CP036339.1"/>
</dbReference>
<reference evidence="1 2" key="1">
    <citation type="submission" date="2019-02" db="EMBL/GenBank/DDBJ databases">
        <title>Deep-cultivation of Planctomycetes and their phenomic and genomic characterization uncovers novel biology.</title>
        <authorList>
            <person name="Wiegand S."/>
            <person name="Jogler M."/>
            <person name="Boedeker C."/>
            <person name="Pinto D."/>
            <person name="Vollmers J."/>
            <person name="Rivas-Marin E."/>
            <person name="Kohn T."/>
            <person name="Peeters S.H."/>
            <person name="Heuer A."/>
            <person name="Rast P."/>
            <person name="Oberbeckmann S."/>
            <person name="Bunk B."/>
            <person name="Jeske O."/>
            <person name="Meyerdierks A."/>
            <person name="Storesund J.E."/>
            <person name="Kallscheuer N."/>
            <person name="Luecker S."/>
            <person name="Lage O.M."/>
            <person name="Pohl T."/>
            <person name="Merkel B.J."/>
            <person name="Hornburger P."/>
            <person name="Mueller R.-W."/>
            <person name="Bruemmer F."/>
            <person name="Labrenz M."/>
            <person name="Spormann A.M."/>
            <person name="Op den Camp H."/>
            <person name="Overmann J."/>
            <person name="Amann R."/>
            <person name="Jetten M.S.M."/>
            <person name="Mascher T."/>
            <person name="Medema M.H."/>
            <person name="Devos D.P."/>
            <person name="Kaster A.-K."/>
            <person name="Ovreas L."/>
            <person name="Rohde M."/>
            <person name="Galperin M.Y."/>
            <person name="Jogler C."/>
        </authorList>
    </citation>
    <scope>NUCLEOTIDE SEQUENCE [LARGE SCALE GENOMIC DNA]</scope>
    <source>
        <strain evidence="1 2">I41</strain>
    </source>
</reference>
<proteinExistence type="predicted"/>
<organism evidence="1 2">
    <name type="scientific">Lacipirellula limnantheis</name>
    <dbReference type="NCBI Taxonomy" id="2528024"/>
    <lineage>
        <taxon>Bacteria</taxon>
        <taxon>Pseudomonadati</taxon>
        <taxon>Planctomycetota</taxon>
        <taxon>Planctomycetia</taxon>
        <taxon>Pirellulales</taxon>
        <taxon>Lacipirellulaceae</taxon>
        <taxon>Lacipirellula</taxon>
    </lineage>
</organism>
<name>A0A517TZV2_9BACT</name>
<dbReference type="OrthoDB" id="237592at2"/>
<evidence type="ECO:0008006" key="3">
    <source>
        <dbReference type="Google" id="ProtNLM"/>
    </source>
</evidence>
<evidence type="ECO:0000313" key="1">
    <source>
        <dbReference type="EMBL" id="QDT73908.1"/>
    </source>
</evidence>
<sequence length="584" mass="60673">MPRLPLRPLLAVLMLLGSQDTGRAAGILDQLPADATGFVAVHRLSAASAKVERVLAIFQDLTPGPLPAPLALAMGATGMGPGLNQDGNALLALLPSDDAPFPPQPLLLIPVSNYAEFAGSIGGDAAGEICRVTIAGEEVLLAKRGDFAALMNIEHRAQFEKVLAAAPAAPADLAPLADWLATTDIAAGLTRAGVERLTALGRRQAADWRQRAEANADDPFATPELQQIRESMQTYELIFEFLGAEMKAGAVGLSIDESTNVKLAKRIILSEAGAFSTLANASPIAASPLSRFAAGQYVVAGGGPIPPGFGAAFASLVRRFAEQLPAGQGYEGFAAEDWEKLEESYRSSLDGVTAMAFVLYAGAKDEGLFSNYYMVCDVADSNAYLAGFRRSLELDNELMAKAENDLAFPFELSEATIGGKGAVVGVADVGGAVADPNVPAVESLMKALFGPDGKMHLYAVAADANTTVIGSATQEQLAEAVEFALNGQSSRAVESSVGATTKLLDPAAPWQALINPAGAIAWAMRGAQTWAATFGDDASVPPFPATSPVGISLNLTNGLVQGELVIPVDLLQGIADYALKLQSK</sequence>
<accession>A0A517TZV2</accession>
<dbReference type="KEGG" id="llh:I41_31000"/>
<keyword evidence="2" id="KW-1185">Reference proteome</keyword>
<evidence type="ECO:0000313" key="2">
    <source>
        <dbReference type="Proteomes" id="UP000317909"/>
    </source>
</evidence>
<dbReference type="EMBL" id="CP036339">
    <property type="protein sequence ID" value="QDT73908.1"/>
    <property type="molecule type" value="Genomic_DNA"/>
</dbReference>
<dbReference type="Proteomes" id="UP000317909">
    <property type="component" value="Chromosome"/>
</dbReference>